<evidence type="ECO:0000313" key="2">
    <source>
        <dbReference type="EMBL" id="AWM78108.1"/>
    </source>
</evidence>
<dbReference type="Proteomes" id="UP000247763">
    <property type="component" value="Chromosome"/>
</dbReference>
<dbReference type="AlphaFoldDB" id="A0A2Z3I2X1"/>
<dbReference type="RefSeq" id="WP_110450674.1">
    <property type="nucleotide sequence ID" value="NZ_CP029479.1"/>
</dbReference>
<feature type="domain" description="Winged helix DNA-binding" evidence="1">
    <location>
        <begin position="18"/>
        <end position="96"/>
    </location>
</feature>
<reference evidence="3" key="1">
    <citation type="submission" date="2018-05" db="EMBL/GenBank/DDBJ databases">
        <title>Genome sequencing of Phenylobacterium sp. HYN0004.</title>
        <authorList>
            <person name="Yi H."/>
            <person name="Baek C."/>
        </authorList>
    </citation>
    <scope>NUCLEOTIDE SEQUENCE [LARGE SCALE GENOMIC DNA]</scope>
    <source>
        <strain evidence="3">HYN0004</strain>
    </source>
</reference>
<dbReference type="Gene3D" id="1.10.10.10">
    <property type="entry name" value="Winged helix-like DNA-binding domain superfamily/Winged helix DNA-binding domain"/>
    <property type="match status" value="1"/>
</dbReference>
<dbReference type="PANTHER" id="PTHR37318:SF1">
    <property type="entry name" value="BSL7504 PROTEIN"/>
    <property type="match status" value="1"/>
</dbReference>
<dbReference type="Pfam" id="PF13601">
    <property type="entry name" value="HTH_34"/>
    <property type="match status" value="1"/>
</dbReference>
<dbReference type="InterPro" id="IPR036388">
    <property type="entry name" value="WH-like_DNA-bd_sf"/>
</dbReference>
<dbReference type="KEGG" id="phb:HYN04_10295"/>
<dbReference type="InterPro" id="IPR027395">
    <property type="entry name" value="WH_DNA-bd_dom"/>
</dbReference>
<proteinExistence type="predicted"/>
<evidence type="ECO:0000313" key="3">
    <source>
        <dbReference type="Proteomes" id="UP000247763"/>
    </source>
</evidence>
<protein>
    <submittedName>
        <fullName evidence="2">Transcriptional regulator</fullName>
    </submittedName>
</protein>
<dbReference type="EMBL" id="CP029479">
    <property type="protein sequence ID" value="AWM78108.1"/>
    <property type="molecule type" value="Genomic_DNA"/>
</dbReference>
<keyword evidence="3" id="KW-1185">Reference proteome</keyword>
<organism evidence="2 3">
    <name type="scientific">Phenylobacterium parvum</name>
    <dbReference type="NCBI Taxonomy" id="2201350"/>
    <lineage>
        <taxon>Bacteria</taxon>
        <taxon>Pseudomonadati</taxon>
        <taxon>Pseudomonadota</taxon>
        <taxon>Alphaproteobacteria</taxon>
        <taxon>Caulobacterales</taxon>
        <taxon>Caulobacteraceae</taxon>
        <taxon>Phenylobacterium</taxon>
    </lineage>
</organism>
<dbReference type="PANTHER" id="PTHR37318">
    <property type="entry name" value="BSL7504 PROTEIN"/>
    <property type="match status" value="1"/>
</dbReference>
<name>A0A2Z3I2X1_9CAUL</name>
<dbReference type="SUPFAM" id="SSF46785">
    <property type="entry name" value="Winged helix' DNA-binding domain"/>
    <property type="match status" value="1"/>
</dbReference>
<gene>
    <name evidence="2" type="ORF">HYN04_10295</name>
</gene>
<dbReference type="InterPro" id="IPR036390">
    <property type="entry name" value="WH_DNA-bd_sf"/>
</dbReference>
<accession>A0A2Z3I2X1</accession>
<sequence length="100" mass="10781">MKPGFDIERLDEVIHGRIRLGVMAYLAGAGAAEFGELKARLSATDGNLSVHLRKLEEAGYVGIEKTFSGRKPLTTVRITDPGRAAFAAYLEALKGLLPPE</sequence>
<evidence type="ECO:0000259" key="1">
    <source>
        <dbReference type="Pfam" id="PF13601"/>
    </source>
</evidence>
<dbReference type="OrthoDB" id="5521380at2"/>